<dbReference type="InterPro" id="IPR011936">
    <property type="entry name" value="Myxo_disulph_rpt"/>
</dbReference>
<dbReference type="EMBL" id="CAJJDN010000276">
    <property type="protein sequence ID" value="CAD8130309.1"/>
    <property type="molecule type" value="Genomic_DNA"/>
</dbReference>
<keyword evidence="2" id="KW-0677">Repeat</keyword>
<dbReference type="Proteomes" id="UP000692954">
    <property type="component" value="Unassembled WGS sequence"/>
</dbReference>
<proteinExistence type="predicted"/>
<evidence type="ECO:0000256" key="3">
    <source>
        <dbReference type="ARBA" id="ARBA00023157"/>
    </source>
</evidence>
<dbReference type="Pfam" id="PF13948">
    <property type="entry name" value="DUF4215"/>
    <property type="match status" value="1"/>
</dbReference>
<keyword evidence="5" id="KW-1185">Reference proteome</keyword>
<protein>
    <submittedName>
        <fullName evidence="4">Uncharacterized protein</fullName>
    </submittedName>
</protein>
<name>A0A8S1RTW9_9CILI</name>
<keyword evidence="3" id="KW-1015">Disulfide bond</keyword>
<evidence type="ECO:0000256" key="1">
    <source>
        <dbReference type="ARBA" id="ARBA00022729"/>
    </source>
</evidence>
<keyword evidence="1" id="KW-0732">Signal</keyword>
<evidence type="ECO:0000313" key="4">
    <source>
        <dbReference type="EMBL" id="CAD8130309.1"/>
    </source>
</evidence>
<evidence type="ECO:0000313" key="5">
    <source>
        <dbReference type="Proteomes" id="UP000692954"/>
    </source>
</evidence>
<organism evidence="4 5">
    <name type="scientific">Paramecium sonneborni</name>
    <dbReference type="NCBI Taxonomy" id="65129"/>
    <lineage>
        <taxon>Eukaryota</taxon>
        <taxon>Sar</taxon>
        <taxon>Alveolata</taxon>
        <taxon>Ciliophora</taxon>
        <taxon>Intramacronucleata</taxon>
        <taxon>Oligohymenophorea</taxon>
        <taxon>Peniculida</taxon>
        <taxon>Parameciidae</taxon>
        <taxon>Paramecium</taxon>
    </lineage>
</organism>
<gene>
    <name evidence="4" type="ORF">PSON_ATCC_30995.1.T2760001</name>
</gene>
<sequence>MQTYTACYYGQYLKCNDGFTLEINKCISICGDGLANKQEEECDNPNEQGCEKKEMYVLVKIIRFAKLVECIVKIVRIQINLIQNLMIVCQIIQFQINVQNVIIIVQLLKINQIYVYPAIEMIVNYVNHFLDMIRISKKKFLSLNVKMELLSKKERIVMMEIKKMEMVWICNLEQLNSCHSKTIFSLKYLYQIQGHQFYQIQPIQMRINIKQLSIQQWKLNITQYGYV</sequence>
<evidence type="ECO:0000256" key="2">
    <source>
        <dbReference type="ARBA" id="ARBA00022737"/>
    </source>
</evidence>
<reference evidence="4" key="1">
    <citation type="submission" date="2021-01" db="EMBL/GenBank/DDBJ databases">
        <authorList>
            <consortium name="Genoscope - CEA"/>
            <person name="William W."/>
        </authorList>
    </citation>
    <scope>NUCLEOTIDE SEQUENCE</scope>
</reference>
<dbReference type="OrthoDB" id="27819at2759"/>
<dbReference type="AlphaFoldDB" id="A0A8S1RTW9"/>
<accession>A0A8S1RTW9</accession>
<comment type="caution">
    <text evidence="4">The sequence shown here is derived from an EMBL/GenBank/DDBJ whole genome shotgun (WGS) entry which is preliminary data.</text>
</comment>